<dbReference type="STRING" id="1296096.A0A1B9IEB7"/>
<evidence type="ECO:0000256" key="4">
    <source>
        <dbReference type="ARBA" id="ARBA00022475"/>
    </source>
</evidence>
<name>A0A1B9IEB7_9TREE</name>
<evidence type="ECO:0000313" key="10">
    <source>
        <dbReference type="EMBL" id="WWC66343.1"/>
    </source>
</evidence>
<reference evidence="9" key="3">
    <citation type="submission" date="2016-07" db="EMBL/GenBank/DDBJ databases">
        <title>Evolution of pathogenesis and genome organization in the Tremellales.</title>
        <authorList>
            <person name="Cuomo C."/>
            <person name="Litvintseva A."/>
            <person name="Heitman J."/>
            <person name="Chen Y."/>
            <person name="Sun S."/>
            <person name="Springer D."/>
            <person name="Dromer F."/>
            <person name="Young S."/>
            <person name="Zeng Q."/>
            <person name="Chapman S."/>
            <person name="Gujja S."/>
            <person name="Saif S."/>
            <person name="Birren B."/>
        </authorList>
    </citation>
    <scope>NUCLEOTIDE SEQUENCE</scope>
    <source>
        <strain evidence="9">CBS 10737</strain>
    </source>
</reference>
<gene>
    <name evidence="9" type="ORF">I206_01081</name>
    <name evidence="10" type="ORF">I206_100244</name>
</gene>
<reference evidence="10" key="2">
    <citation type="submission" date="2013-07" db="EMBL/GenBank/DDBJ databases">
        <authorList>
            <consortium name="The Broad Institute Genome Sequencing Platform"/>
            <person name="Cuomo C."/>
            <person name="Litvintseva A."/>
            <person name="Chen Y."/>
            <person name="Heitman J."/>
            <person name="Sun S."/>
            <person name="Springer D."/>
            <person name="Dromer F."/>
            <person name="Young S.K."/>
            <person name="Zeng Q."/>
            <person name="Gargeya S."/>
            <person name="Fitzgerald M."/>
            <person name="Abouelleil A."/>
            <person name="Alvarado L."/>
            <person name="Berlin A.M."/>
            <person name="Chapman S.B."/>
            <person name="Dewar J."/>
            <person name="Goldberg J."/>
            <person name="Griggs A."/>
            <person name="Gujja S."/>
            <person name="Hansen M."/>
            <person name="Howarth C."/>
            <person name="Imamovic A."/>
            <person name="Larimer J."/>
            <person name="McCowan C."/>
            <person name="Murphy C."/>
            <person name="Pearson M."/>
            <person name="Priest M."/>
            <person name="Roberts A."/>
            <person name="Saif S."/>
            <person name="Shea T."/>
            <person name="Sykes S."/>
            <person name="Wortman J."/>
            <person name="Nusbaum C."/>
            <person name="Birren B."/>
        </authorList>
    </citation>
    <scope>NUCLEOTIDE SEQUENCE</scope>
    <source>
        <strain evidence="10">CBS 10737</strain>
    </source>
</reference>
<dbReference type="GO" id="GO:0005886">
    <property type="term" value="C:plasma membrane"/>
    <property type="evidence" value="ECO:0007669"/>
    <property type="project" value="UniProtKB-SubCell"/>
</dbReference>
<accession>A0A1B9IEB7</accession>
<evidence type="ECO:0000256" key="6">
    <source>
        <dbReference type="ARBA" id="ARBA00022989"/>
    </source>
</evidence>
<comment type="subcellular location">
    <subcellularLocation>
        <location evidence="1">Cell membrane</location>
        <topology evidence="1">Multi-pass membrane protein</topology>
    </subcellularLocation>
</comment>
<evidence type="ECO:0000256" key="7">
    <source>
        <dbReference type="ARBA" id="ARBA00023136"/>
    </source>
</evidence>
<feature type="transmembrane region" description="Helical" evidence="8">
    <location>
        <begin position="132"/>
        <end position="151"/>
    </location>
</feature>
<keyword evidence="6 8" id="KW-1133">Transmembrane helix</keyword>
<feature type="transmembrane region" description="Helical" evidence="8">
    <location>
        <begin position="171"/>
        <end position="193"/>
    </location>
</feature>
<evidence type="ECO:0000313" key="9">
    <source>
        <dbReference type="EMBL" id="OCF53774.1"/>
    </source>
</evidence>
<dbReference type="CDD" id="cd09318">
    <property type="entry name" value="TDT_SSU1"/>
    <property type="match status" value="1"/>
</dbReference>
<dbReference type="InterPro" id="IPR051629">
    <property type="entry name" value="Sulfite_efflux_TDT"/>
</dbReference>
<dbReference type="PANTHER" id="PTHR31686">
    <property type="match status" value="1"/>
</dbReference>
<evidence type="ECO:0000256" key="2">
    <source>
        <dbReference type="ARBA" id="ARBA00008566"/>
    </source>
</evidence>
<feature type="transmembrane region" description="Helical" evidence="8">
    <location>
        <begin position="260"/>
        <end position="282"/>
    </location>
</feature>
<proteinExistence type="inferred from homology"/>
<dbReference type="InterPro" id="IPR038665">
    <property type="entry name" value="Voltage-dep_anion_channel_sf"/>
</dbReference>
<dbReference type="FunFam" id="1.50.10.150:FF:000004">
    <property type="entry name" value="Malic acid transporter"/>
    <property type="match status" value="1"/>
</dbReference>
<dbReference type="Proteomes" id="UP000094020">
    <property type="component" value="Chromosome 1"/>
</dbReference>
<sequence length="384" mass="42805">MGTGIVSILLYNFPYPAKWLKNLGIAIFVFNIALFVALLIGNVFRYIRWKGLFKATIVNPSASMSWGAFPMALATIINMISLACVKQWGIHWARLAIGLWWIDIIISVIINIGMLFIMITRQTHTIETMSSTLLLPIVTTVVAAANGGIVAEAISPTMPDTARSIIITSYIIWGTGVPLAFFIITIFLHRIIIHGIPNSEALPSLFLPLGPCGQGSFGIIILGKMIKTLAFENNLGININNQDKLIISNSIYAGGLITGLILWGLAFCFYILATIIILDYIWFKDQNFLNHQSFNISFTSFTFPIGVWATASHSLADELDSTFFRIIATILSVQVIFQWIYVMILTIYKLINGTIFDAKELKEFQDGIPPRRWSGYTKKQSLKP</sequence>
<dbReference type="Pfam" id="PF03595">
    <property type="entry name" value="SLAC1"/>
    <property type="match status" value="1"/>
</dbReference>
<evidence type="ECO:0008006" key="12">
    <source>
        <dbReference type="Google" id="ProtNLM"/>
    </source>
</evidence>
<comment type="similarity">
    <text evidence="2">Belongs to the tellurite-resistance/dicarboxylate transporter (TDT) family.</text>
</comment>
<reference evidence="10" key="4">
    <citation type="submission" date="2024-02" db="EMBL/GenBank/DDBJ databases">
        <title>Comparative genomics of Cryptococcus and Kwoniella reveals pathogenesis evolution and contrasting modes of karyotype evolution via chromosome fusion or intercentromeric recombination.</title>
        <authorList>
            <person name="Coelho M.A."/>
            <person name="David-Palma M."/>
            <person name="Shea T."/>
            <person name="Bowers K."/>
            <person name="McGinley-Smith S."/>
            <person name="Mohammad A.W."/>
            <person name="Gnirke A."/>
            <person name="Yurkov A.M."/>
            <person name="Nowrousian M."/>
            <person name="Sun S."/>
            <person name="Cuomo C.A."/>
            <person name="Heitman J."/>
        </authorList>
    </citation>
    <scope>NUCLEOTIDE SEQUENCE</scope>
    <source>
        <strain evidence="10">CBS 10737</strain>
    </source>
</reference>
<evidence type="ECO:0000256" key="5">
    <source>
        <dbReference type="ARBA" id="ARBA00022692"/>
    </source>
</evidence>
<dbReference type="InterPro" id="IPR004695">
    <property type="entry name" value="SLAC1/Mae1/Ssu1/TehA"/>
</dbReference>
<evidence type="ECO:0000256" key="3">
    <source>
        <dbReference type="ARBA" id="ARBA00022448"/>
    </source>
</evidence>
<feature type="transmembrane region" description="Helical" evidence="8">
    <location>
        <begin position="323"/>
        <end position="348"/>
    </location>
</feature>
<evidence type="ECO:0000256" key="1">
    <source>
        <dbReference type="ARBA" id="ARBA00004651"/>
    </source>
</evidence>
<dbReference type="PANTHER" id="PTHR31686:SF1">
    <property type="entry name" value="SULFITE EFFLUX PUMP SSU1"/>
    <property type="match status" value="1"/>
</dbReference>
<feature type="transmembrane region" description="Helical" evidence="8">
    <location>
        <begin position="205"/>
        <end position="226"/>
    </location>
</feature>
<feature type="transmembrane region" description="Helical" evidence="8">
    <location>
        <begin position="100"/>
        <end position="120"/>
    </location>
</feature>
<feature type="transmembrane region" description="Helical" evidence="8">
    <location>
        <begin position="294"/>
        <end position="311"/>
    </location>
</feature>
<dbReference type="Gene3D" id="1.50.10.150">
    <property type="entry name" value="Voltage-dependent anion channel"/>
    <property type="match status" value="1"/>
</dbReference>
<organism evidence="9">
    <name type="scientific">Kwoniella pini CBS 10737</name>
    <dbReference type="NCBI Taxonomy" id="1296096"/>
    <lineage>
        <taxon>Eukaryota</taxon>
        <taxon>Fungi</taxon>
        <taxon>Dikarya</taxon>
        <taxon>Basidiomycota</taxon>
        <taxon>Agaricomycotina</taxon>
        <taxon>Tremellomycetes</taxon>
        <taxon>Tremellales</taxon>
        <taxon>Cryptococcaceae</taxon>
        <taxon>Kwoniella</taxon>
    </lineage>
</organism>
<dbReference type="GeneID" id="30169450"/>
<dbReference type="RefSeq" id="XP_019014993.1">
    <property type="nucleotide sequence ID" value="XM_019152855.1"/>
</dbReference>
<feature type="transmembrane region" description="Helical" evidence="8">
    <location>
        <begin position="23"/>
        <end position="47"/>
    </location>
</feature>
<dbReference type="KEGG" id="kpin:30169450"/>
<keyword evidence="3" id="KW-0813">Transport</keyword>
<dbReference type="GO" id="GO:0000319">
    <property type="term" value="F:sulfite transmembrane transporter activity"/>
    <property type="evidence" value="ECO:0007669"/>
    <property type="project" value="TreeGrafter"/>
</dbReference>
<dbReference type="EMBL" id="CP144519">
    <property type="protein sequence ID" value="WWC66343.1"/>
    <property type="molecule type" value="Genomic_DNA"/>
</dbReference>
<dbReference type="OrthoDB" id="1099at2759"/>
<keyword evidence="7 8" id="KW-0472">Membrane</keyword>
<evidence type="ECO:0000313" key="11">
    <source>
        <dbReference type="Proteomes" id="UP000094020"/>
    </source>
</evidence>
<reference evidence="9" key="1">
    <citation type="submission" date="2013-07" db="EMBL/GenBank/DDBJ databases">
        <title>The Genome Sequence of Cryptococcus pinus CBS10737.</title>
        <authorList>
            <consortium name="The Broad Institute Genome Sequencing Platform"/>
            <person name="Cuomo C."/>
            <person name="Litvintseva A."/>
            <person name="Chen Y."/>
            <person name="Heitman J."/>
            <person name="Sun S."/>
            <person name="Springer D."/>
            <person name="Dromer F."/>
            <person name="Young S.K."/>
            <person name="Zeng Q."/>
            <person name="Gargeya S."/>
            <person name="Fitzgerald M."/>
            <person name="Abouelleil A."/>
            <person name="Alvarado L."/>
            <person name="Berlin A.M."/>
            <person name="Chapman S.B."/>
            <person name="Dewar J."/>
            <person name="Goldberg J."/>
            <person name="Griggs A."/>
            <person name="Gujja S."/>
            <person name="Hansen M."/>
            <person name="Howarth C."/>
            <person name="Imamovic A."/>
            <person name="Larimer J."/>
            <person name="McCowan C."/>
            <person name="Murphy C."/>
            <person name="Pearson M."/>
            <person name="Priest M."/>
            <person name="Roberts A."/>
            <person name="Saif S."/>
            <person name="Shea T."/>
            <person name="Sykes S."/>
            <person name="Wortman J."/>
            <person name="Nusbaum C."/>
            <person name="Birren B."/>
        </authorList>
    </citation>
    <scope>NUCLEOTIDE SEQUENCE [LARGE SCALE GENOMIC DNA]</scope>
    <source>
        <strain evidence="9">CBS 10737</strain>
    </source>
</reference>
<keyword evidence="11" id="KW-1185">Reference proteome</keyword>
<evidence type="ECO:0000256" key="8">
    <source>
        <dbReference type="SAM" id="Phobius"/>
    </source>
</evidence>
<keyword evidence="4" id="KW-1003">Cell membrane</keyword>
<dbReference type="AlphaFoldDB" id="A0A1B9IEB7"/>
<keyword evidence="5 8" id="KW-0812">Transmembrane</keyword>
<protein>
    <recommendedName>
        <fullName evidence="12">Sulfite efflux pump SSU1</fullName>
    </recommendedName>
</protein>
<feature type="transmembrane region" description="Helical" evidence="8">
    <location>
        <begin position="68"/>
        <end position="88"/>
    </location>
</feature>
<dbReference type="EMBL" id="KI894007">
    <property type="protein sequence ID" value="OCF53774.1"/>
    <property type="molecule type" value="Genomic_DNA"/>
</dbReference>